<dbReference type="InterPro" id="IPR048297">
    <property type="entry name" value="DUF936_dom_pln"/>
</dbReference>
<dbReference type="InterPro" id="IPR049172">
    <property type="entry name" value="DUF6857_pln"/>
</dbReference>
<feature type="region of interest" description="Disordered" evidence="1">
    <location>
        <begin position="313"/>
        <end position="361"/>
    </location>
</feature>
<organism evidence="4 5">
    <name type="scientific">Microthlaspi erraticum</name>
    <dbReference type="NCBI Taxonomy" id="1685480"/>
    <lineage>
        <taxon>Eukaryota</taxon>
        <taxon>Viridiplantae</taxon>
        <taxon>Streptophyta</taxon>
        <taxon>Embryophyta</taxon>
        <taxon>Tracheophyta</taxon>
        <taxon>Spermatophyta</taxon>
        <taxon>Magnoliopsida</taxon>
        <taxon>eudicotyledons</taxon>
        <taxon>Gunneridae</taxon>
        <taxon>Pentapetalae</taxon>
        <taxon>rosids</taxon>
        <taxon>malvids</taxon>
        <taxon>Brassicales</taxon>
        <taxon>Brassicaceae</taxon>
        <taxon>Coluteocarpeae</taxon>
        <taxon>Microthlaspi</taxon>
    </lineage>
</organism>
<proteinExistence type="predicted"/>
<sequence length="754" mass="80833">MANLVPGVLLKLLQHMNTDVKIAGEHRSSLLQVVSIVPALAGGELFPNQGFYLKVSDSSHATYVSLPDEHDDLILSDKIQLGQFIHVDRVESSSPVPILRGVRPIPGRHPCVGSPEDIVATHSLGFLSDGKVSDNGGAVNNSNGSKPKERAKATSKGANGSASEGERSLGNRPSVSISRDESSDCKKPSALLRAKSAKSGLLLDVRKESLGKVKTSSGSKSIPSSPTSCYSLPNSFAKFANGIKQQQQVKPKVLLEKGSPRMGLSEKGRSLLKAETPNAAGKKHPMMKNFVQGIEFGAKALRKSWEGNLDIRSSDSSKLKLTKRSSTPDARSLTAPRKSTSSEKLPSKQERANVFARSSKELNKIQSTKKVETTGILDTKDKASKPKSTSAEKKSTSAENGLPGNLVKVPVNGKRLAAASIQWGSLPSSLSRLGQEVLRHRDAAQVVAIEAMQEASASESLLQCLIMYNDLMSTAKEDDPLPVVEQFLKLHSGLKNVQIITESLSRLISSTSSPENEENRTEEAVKAASEKQKLAASWVQAALVTNLSAFSVYSSKPAKSASSRSKPVIILETPGSNSTGKPRGNVQNRPTIGSKLVAQGMIRKHRENSSSQKATTVTGSESPPLNWVKGNGLNEATDLAEKLTTVSQDWFLGFVERFLDADVVETSSNLNLSDNGQIAGMLSQLKSVNDWLDEIGSKEDGEGLQEVSKETIDRLRKKIYEYLLTHVESAAAALGGGGSVSSPRPKPIETKAKR</sequence>
<feature type="compositionally biased region" description="Basic and acidic residues" evidence="1">
    <location>
        <begin position="178"/>
        <end position="187"/>
    </location>
</feature>
<feature type="compositionally biased region" description="Basic and acidic residues" evidence="1">
    <location>
        <begin position="378"/>
        <end position="396"/>
    </location>
</feature>
<dbReference type="PANTHER" id="PTHR31928:SF4">
    <property type="entry name" value="OS08G0541500 PROTEIN"/>
    <property type="match status" value="1"/>
</dbReference>
<feature type="region of interest" description="Disordered" evidence="1">
    <location>
        <begin position="376"/>
        <end position="406"/>
    </location>
</feature>
<comment type="caution">
    <text evidence="4">The sequence shown here is derived from an EMBL/GenBank/DDBJ whole genome shotgun (WGS) entry which is preliminary data.</text>
</comment>
<feature type="region of interest" description="Disordered" evidence="1">
    <location>
        <begin position="604"/>
        <end position="625"/>
    </location>
</feature>
<feature type="domain" description="DUF936" evidence="2">
    <location>
        <begin position="4"/>
        <end position="120"/>
    </location>
</feature>
<feature type="compositionally biased region" description="Low complexity" evidence="1">
    <location>
        <begin position="558"/>
        <end position="567"/>
    </location>
</feature>
<evidence type="ECO:0000313" key="5">
    <source>
        <dbReference type="Proteomes" id="UP000467841"/>
    </source>
</evidence>
<name>A0A6D2KJV2_9BRAS</name>
<protein>
    <recommendedName>
        <fullName evidence="6">DUF936 domain-containing protein</fullName>
    </recommendedName>
</protein>
<dbReference type="Proteomes" id="UP000467841">
    <property type="component" value="Unassembled WGS sequence"/>
</dbReference>
<feature type="region of interest" description="Disordered" evidence="1">
    <location>
        <begin position="558"/>
        <end position="590"/>
    </location>
</feature>
<evidence type="ECO:0000313" key="4">
    <source>
        <dbReference type="EMBL" id="CAA7053302.1"/>
    </source>
</evidence>
<dbReference type="PANTHER" id="PTHR31928">
    <property type="entry name" value="EXPRESSED PROTEIN"/>
    <property type="match status" value="1"/>
</dbReference>
<dbReference type="OrthoDB" id="1908057at2759"/>
<reference evidence="4" key="1">
    <citation type="submission" date="2020-01" db="EMBL/GenBank/DDBJ databases">
        <authorList>
            <person name="Mishra B."/>
        </authorList>
    </citation>
    <scope>NUCLEOTIDE SEQUENCE [LARGE SCALE GENOMIC DNA]</scope>
</reference>
<evidence type="ECO:0008006" key="6">
    <source>
        <dbReference type="Google" id="ProtNLM"/>
    </source>
</evidence>
<keyword evidence="5" id="KW-1185">Reference proteome</keyword>
<feature type="compositionally biased region" description="Polar residues" evidence="1">
    <location>
        <begin position="609"/>
        <end position="623"/>
    </location>
</feature>
<feature type="compositionally biased region" description="Polar residues" evidence="1">
    <location>
        <begin position="574"/>
        <end position="590"/>
    </location>
</feature>
<feature type="region of interest" description="Disordered" evidence="1">
    <location>
        <begin position="734"/>
        <end position="754"/>
    </location>
</feature>
<dbReference type="InterPro" id="IPR010341">
    <property type="entry name" value="DUF936_pln"/>
</dbReference>
<dbReference type="EMBL" id="CACVBM020001529">
    <property type="protein sequence ID" value="CAA7053302.1"/>
    <property type="molecule type" value="Genomic_DNA"/>
</dbReference>
<evidence type="ECO:0000259" key="3">
    <source>
        <dbReference type="Pfam" id="PF21647"/>
    </source>
</evidence>
<dbReference type="Pfam" id="PF21647">
    <property type="entry name" value="DUF6857"/>
    <property type="match status" value="1"/>
</dbReference>
<dbReference type="Pfam" id="PF06075">
    <property type="entry name" value="DUF936"/>
    <property type="match status" value="1"/>
</dbReference>
<dbReference type="AlphaFoldDB" id="A0A6D2KJV2"/>
<accession>A0A6D2KJV2</accession>
<feature type="domain" description="DUF6857" evidence="3">
    <location>
        <begin position="411"/>
        <end position="734"/>
    </location>
</feature>
<evidence type="ECO:0000259" key="2">
    <source>
        <dbReference type="Pfam" id="PF06075"/>
    </source>
</evidence>
<gene>
    <name evidence="4" type="ORF">MERR_LOCUS40538</name>
</gene>
<evidence type="ECO:0000256" key="1">
    <source>
        <dbReference type="SAM" id="MobiDB-lite"/>
    </source>
</evidence>
<feature type="region of interest" description="Disordered" evidence="1">
    <location>
        <begin position="130"/>
        <end position="191"/>
    </location>
</feature>